<feature type="domain" description="Peptidase A1" evidence="9">
    <location>
        <begin position="279"/>
        <end position="617"/>
    </location>
</feature>
<evidence type="ECO:0000256" key="5">
    <source>
        <dbReference type="PIRSR" id="PIRSR601461-1"/>
    </source>
</evidence>
<dbReference type="PROSITE" id="PS00141">
    <property type="entry name" value="ASP_PROTEASE"/>
    <property type="match status" value="1"/>
</dbReference>
<keyword evidence="8" id="KW-0812">Transmembrane</keyword>
<keyword evidence="8" id="KW-0472">Membrane</keyword>
<evidence type="ECO:0000259" key="9">
    <source>
        <dbReference type="PROSITE" id="PS51767"/>
    </source>
</evidence>
<feature type="disulfide bond" evidence="6">
    <location>
        <begin position="310"/>
        <end position="314"/>
    </location>
</feature>
<dbReference type="Gene3D" id="2.40.70.10">
    <property type="entry name" value="Acid Proteases"/>
    <property type="match status" value="2"/>
</dbReference>
<evidence type="ECO:0000313" key="10">
    <source>
        <dbReference type="EMBL" id="CEL66480.1"/>
    </source>
</evidence>
<evidence type="ECO:0000256" key="3">
    <source>
        <dbReference type="ARBA" id="ARBA00022750"/>
    </source>
</evidence>
<dbReference type="SUPFAM" id="SSF50630">
    <property type="entry name" value="Acid proteases"/>
    <property type="match status" value="1"/>
</dbReference>
<keyword evidence="6" id="KW-1015">Disulfide bond</keyword>
<reference evidence="10" key="1">
    <citation type="journal article" date="2015" name="PLoS ONE">
        <title>Comprehensive Evaluation of Toxoplasma gondii VEG and Neospora caninum LIV Genomes with Tachyzoite Stage Transcriptome and Proteome Defines Novel Transcript Features.</title>
        <authorList>
            <person name="Ramaprasad A."/>
            <person name="Mourier T."/>
            <person name="Naeem R."/>
            <person name="Malas T.B."/>
            <person name="Moussa E."/>
            <person name="Panigrahi A."/>
            <person name="Vermont S.J."/>
            <person name="Otto T.D."/>
            <person name="Wastling J."/>
            <person name="Pain A."/>
        </authorList>
    </citation>
    <scope>NUCLEOTIDE SEQUENCE</scope>
    <source>
        <strain evidence="10">Liverpool</strain>
    </source>
</reference>
<evidence type="ECO:0000256" key="6">
    <source>
        <dbReference type="PIRSR" id="PIRSR601461-2"/>
    </source>
</evidence>
<protein>
    <submittedName>
        <fullName evidence="10">Renin, related</fullName>
    </submittedName>
</protein>
<comment type="similarity">
    <text evidence="1 7">Belongs to the peptidase A1 family.</text>
</comment>
<dbReference type="Pfam" id="PF00026">
    <property type="entry name" value="Asp"/>
    <property type="match status" value="1"/>
</dbReference>
<dbReference type="InterPro" id="IPR001461">
    <property type="entry name" value="Aspartic_peptidase_A1"/>
</dbReference>
<feature type="active site" evidence="5">
    <location>
        <position position="297"/>
    </location>
</feature>
<dbReference type="PANTHER" id="PTHR47966">
    <property type="entry name" value="BETA-SITE APP-CLEAVING ENZYME, ISOFORM A-RELATED"/>
    <property type="match status" value="1"/>
</dbReference>
<dbReference type="AlphaFoldDB" id="A0A0F7UD07"/>
<dbReference type="PANTHER" id="PTHR47966:SF51">
    <property type="entry name" value="BETA-SITE APP-CLEAVING ENZYME, ISOFORM A-RELATED"/>
    <property type="match status" value="1"/>
</dbReference>
<dbReference type="FunFam" id="2.40.70.10:FF:000115">
    <property type="entry name" value="Lysosomal aspartic protease"/>
    <property type="match status" value="1"/>
</dbReference>
<feature type="transmembrane region" description="Helical" evidence="8">
    <location>
        <begin position="112"/>
        <end position="133"/>
    </location>
</feature>
<dbReference type="PRINTS" id="PR00792">
    <property type="entry name" value="PEPSIN"/>
</dbReference>
<evidence type="ECO:0000256" key="4">
    <source>
        <dbReference type="ARBA" id="ARBA00022801"/>
    </source>
</evidence>
<name>A0A0F7UD07_NEOCL</name>
<dbReference type="PROSITE" id="PS51767">
    <property type="entry name" value="PEPTIDASE_A1"/>
    <property type="match status" value="1"/>
</dbReference>
<dbReference type="GO" id="GO:0004190">
    <property type="term" value="F:aspartic-type endopeptidase activity"/>
    <property type="evidence" value="ECO:0007669"/>
    <property type="project" value="UniProtKB-KW"/>
</dbReference>
<proteinExistence type="inferred from homology"/>
<organism evidence="10">
    <name type="scientific">Neospora caninum (strain Liverpool)</name>
    <dbReference type="NCBI Taxonomy" id="572307"/>
    <lineage>
        <taxon>Eukaryota</taxon>
        <taxon>Sar</taxon>
        <taxon>Alveolata</taxon>
        <taxon>Apicomplexa</taxon>
        <taxon>Conoidasida</taxon>
        <taxon>Coccidia</taxon>
        <taxon>Eucoccidiorida</taxon>
        <taxon>Eimeriorina</taxon>
        <taxon>Sarcocystidae</taxon>
        <taxon>Neospora</taxon>
    </lineage>
</organism>
<dbReference type="InterPro" id="IPR001969">
    <property type="entry name" value="Aspartic_peptidase_AS"/>
</dbReference>
<accession>A0A0F7UD07</accession>
<evidence type="ECO:0000256" key="2">
    <source>
        <dbReference type="ARBA" id="ARBA00022670"/>
    </source>
</evidence>
<evidence type="ECO:0000256" key="7">
    <source>
        <dbReference type="RuleBase" id="RU000454"/>
    </source>
</evidence>
<feature type="active site" evidence="5">
    <location>
        <position position="479"/>
    </location>
</feature>
<gene>
    <name evidence="10" type="ORF">BN1204_022920</name>
</gene>
<dbReference type="InterPro" id="IPR021109">
    <property type="entry name" value="Peptidase_aspartic_dom_sf"/>
</dbReference>
<keyword evidence="2 7" id="KW-0645">Protease</keyword>
<keyword evidence="4 7" id="KW-0378">Hydrolase</keyword>
<dbReference type="EMBL" id="LN714481">
    <property type="protein sequence ID" value="CEL66480.1"/>
    <property type="molecule type" value="Genomic_DNA"/>
</dbReference>
<dbReference type="GO" id="GO:0016485">
    <property type="term" value="P:protein processing"/>
    <property type="evidence" value="ECO:0007669"/>
    <property type="project" value="UniProtKB-ARBA"/>
</dbReference>
<keyword evidence="8" id="KW-1133">Transmembrane helix</keyword>
<keyword evidence="3 7" id="KW-0064">Aspartyl protease</keyword>
<sequence>MDTRIMSPSSRFRNLVNTQASSHEVGKRSSLYASLLDSPPVSFLPGGSAVAERDVEDESWQDPAGSFSRGAKTIDRACAFTRLREFTSLRDPLGFFNHAKKRHGQGKAGGRLPSVLCITALCGIVCLCVYGAVRLAHTDADVLPFAVNPSSSSVRGEPAALKVATLSSERHVADATRTDRTDTIFSTGGDTNGNLVGQDLDASLAAPVFREGVMVMPLRKMKSLRQIGWERNSITVPDLQAHLVASLRQQEGLSKRDGNFSGPSDGDDISIHDYMNAQYYTEIYVGSPGQKVRVVVDTGSSDLWVCSASCGMLCMLHKTYNHGKSETYQEDGTPYHVEYASGPVGGFLSVDDVALASLRAAKFLLAEAVDLKGLGTAFFFGKFDGILGMGFPALATNGLKPFMQVAVEQNVVKNWIFAFYLGSANGVDGELAIGGVDEERFIGDINFSKVVDSRYWMIDTKGLKSNGDLVAPTTKMIIDSGTSLIAGPLDEVKRIANMMGAFAVPLMPEGTFFISCDKEKVLRDLQLEVEGQDYPIKIKDLLIPVSTAPGAPCLFGMMGLKALEGDASTPKGVKGFPTPRLLASEKGPIGRTWILGDLFMRNVYTVFDYDNKQIGFARLRN</sequence>
<evidence type="ECO:0000256" key="1">
    <source>
        <dbReference type="ARBA" id="ARBA00007447"/>
    </source>
</evidence>
<evidence type="ECO:0000256" key="8">
    <source>
        <dbReference type="SAM" id="Phobius"/>
    </source>
</evidence>
<dbReference type="InterPro" id="IPR033121">
    <property type="entry name" value="PEPTIDASE_A1"/>
</dbReference>